<evidence type="ECO:0000313" key="3">
    <source>
        <dbReference type="Proteomes" id="UP001189429"/>
    </source>
</evidence>
<protein>
    <submittedName>
        <fullName evidence="2">Uncharacterized protein</fullName>
    </submittedName>
</protein>
<evidence type="ECO:0000313" key="2">
    <source>
        <dbReference type="EMBL" id="CAK0873710.1"/>
    </source>
</evidence>
<gene>
    <name evidence="2" type="ORF">PCOR1329_LOCUS58822</name>
</gene>
<proteinExistence type="predicted"/>
<dbReference type="EMBL" id="CAUYUJ010017308">
    <property type="protein sequence ID" value="CAK0873710.1"/>
    <property type="molecule type" value="Genomic_DNA"/>
</dbReference>
<keyword evidence="3" id="KW-1185">Reference proteome</keyword>
<comment type="caution">
    <text evidence="2">The sequence shown here is derived from an EMBL/GenBank/DDBJ whole genome shotgun (WGS) entry which is preliminary data.</text>
</comment>
<reference evidence="2" key="1">
    <citation type="submission" date="2023-10" db="EMBL/GenBank/DDBJ databases">
        <authorList>
            <person name="Chen Y."/>
            <person name="Shah S."/>
            <person name="Dougan E. K."/>
            <person name="Thang M."/>
            <person name="Chan C."/>
        </authorList>
    </citation>
    <scope>NUCLEOTIDE SEQUENCE [LARGE SCALE GENOMIC DNA]</scope>
</reference>
<feature type="compositionally biased region" description="Basic residues" evidence="1">
    <location>
        <begin position="406"/>
        <end position="421"/>
    </location>
</feature>
<organism evidence="2 3">
    <name type="scientific">Prorocentrum cordatum</name>
    <dbReference type="NCBI Taxonomy" id="2364126"/>
    <lineage>
        <taxon>Eukaryota</taxon>
        <taxon>Sar</taxon>
        <taxon>Alveolata</taxon>
        <taxon>Dinophyceae</taxon>
        <taxon>Prorocentrales</taxon>
        <taxon>Prorocentraceae</taxon>
        <taxon>Prorocentrum</taxon>
    </lineage>
</organism>
<feature type="region of interest" description="Disordered" evidence="1">
    <location>
        <begin position="281"/>
        <end position="300"/>
    </location>
</feature>
<dbReference type="Proteomes" id="UP001189429">
    <property type="component" value="Unassembled WGS sequence"/>
</dbReference>
<feature type="compositionally biased region" description="Basic and acidic residues" evidence="1">
    <location>
        <begin position="372"/>
        <end position="404"/>
    </location>
</feature>
<evidence type="ECO:0000256" key="1">
    <source>
        <dbReference type="SAM" id="MobiDB-lite"/>
    </source>
</evidence>
<name>A0ABN9VKG0_9DINO</name>
<feature type="compositionally biased region" description="Basic residues" evidence="1">
    <location>
        <begin position="428"/>
        <end position="440"/>
    </location>
</feature>
<accession>A0ABN9VKG0</accession>
<sequence>MLRLGVDGDGNVNPSQFSTLMREQQRIAQENQQANIQLIMRMQADLQERQQKWQEQMLQTMQAAMLAHTSPPSVPAPAPAPLAQATAPVVVVSAAMQQREQYTMNIPGAVNKELEKRTFDFEKNVSTLMRTKAALEKARGDVAILTSNDNDNYPNGVRAFKTSSTATELDIELPEARSEDFVVRLLVPRGSSVWEAMRVVHRGMSRFFKESTVKAPETHEQSLRSNATKEEFAKMASTILDNVTKHHATELGLEAPLKKPIEPSIASAKIETLYSKMIDKVHRPEEKKKKDAQKEKEDRMRQGKEILKAQPEELFAEVVARKVDERLNQEGLISLDSDMGVPQAPGTIADVVNAVMEPRRSKKRWGPGGSSGEHEGWRQVHRQGRQERQGQGRPLALERQEQGQRQRQRQAKGSSRYRRWKAWAATQRSKHKDQRESRRRWQKGQWLESMMRGASFADWLSIAQYNAKASKVYIYDLRNGAVRPSDAVPWPVKWLLTNFHHKHVFCPGMLPNVANVRNDVVSFINTVHHRCCREGPDEEQTLPYRVRGWITPPCSATVPLGL</sequence>
<feature type="region of interest" description="Disordered" evidence="1">
    <location>
        <begin position="359"/>
        <end position="440"/>
    </location>
</feature>